<evidence type="ECO:0000256" key="7">
    <source>
        <dbReference type="ARBA" id="ARBA00022989"/>
    </source>
</evidence>
<evidence type="ECO:0000256" key="1">
    <source>
        <dbReference type="ARBA" id="ARBA00001971"/>
    </source>
</evidence>
<evidence type="ECO:0000256" key="6">
    <source>
        <dbReference type="ARBA" id="ARBA00022723"/>
    </source>
</evidence>
<dbReference type="PROSITE" id="PS00086">
    <property type="entry name" value="CYTOCHROME_P450"/>
    <property type="match status" value="1"/>
</dbReference>
<dbReference type="EMBL" id="JBBWWR010000003">
    <property type="protein sequence ID" value="KAK8969151.1"/>
    <property type="molecule type" value="Genomic_DNA"/>
</dbReference>
<evidence type="ECO:0000256" key="11">
    <source>
        <dbReference type="ARBA" id="ARBA00023136"/>
    </source>
</evidence>
<proteinExistence type="inferred from homology"/>
<evidence type="ECO:0000256" key="3">
    <source>
        <dbReference type="ARBA" id="ARBA00010617"/>
    </source>
</evidence>
<keyword evidence="10 12" id="KW-0503">Monooxygenase</keyword>
<evidence type="ECO:0000256" key="8">
    <source>
        <dbReference type="ARBA" id="ARBA00023002"/>
    </source>
</evidence>
<sequence length="148" mass="16408">MVIKESLRLHPSGPLPPPRECMKDTNVADYDIPAKARVYVSIWSVGRDPKYWGDDAEDFRPERFENTAVNFKGAHMEFIPFGAGRRICPGISLAMAGVELVYASLLPEFDWALPYGMVKEDIDLAANMGLVCSKKVPLVLLLPSSPLT</sequence>
<protein>
    <submittedName>
        <fullName evidence="13">5-epiaristolochene 1,3-dihydroxylase</fullName>
    </submittedName>
</protein>
<evidence type="ECO:0000313" key="14">
    <source>
        <dbReference type="Proteomes" id="UP001412067"/>
    </source>
</evidence>
<dbReference type="Proteomes" id="UP001412067">
    <property type="component" value="Unassembled WGS sequence"/>
</dbReference>
<dbReference type="InterPro" id="IPR052306">
    <property type="entry name" value="CYP450_71D"/>
</dbReference>
<organism evidence="13 14">
    <name type="scientific">Platanthera guangdongensis</name>
    <dbReference type="NCBI Taxonomy" id="2320717"/>
    <lineage>
        <taxon>Eukaryota</taxon>
        <taxon>Viridiplantae</taxon>
        <taxon>Streptophyta</taxon>
        <taxon>Embryophyta</taxon>
        <taxon>Tracheophyta</taxon>
        <taxon>Spermatophyta</taxon>
        <taxon>Magnoliopsida</taxon>
        <taxon>Liliopsida</taxon>
        <taxon>Asparagales</taxon>
        <taxon>Orchidaceae</taxon>
        <taxon>Orchidoideae</taxon>
        <taxon>Orchideae</taxon>
        <taxon>Orchidinae</taxon>
        <taxon>Platanthera</taxon>
    </lineage>
</organism>
<evidence type="ECO:0000313" key="13">
    <source>
        <dbReference type="EMBL" id="KAK8969151.1"/>
    </source>
</evidence>
<keyword evidence="6 12" id="KW-0479">Metal-binding</keyword>
<comment type="caution">
    <text evidence="13">The sequence shown here is derived from an EMBL/GenBank/DDBJ whole genome shotgun (WGS) entry which is preliminary data.</text>
</comment>
<keyword evidence="8 12" id="KW-0560">Oxidoreductase</keyword>
<keyword evidence="5" id="KW-0812">Transmembrane</keyword>
<evidence type="ECO:0000256" key="2">
    <source>
        <dbReference type="ARBA" id="ARBA00004167"/>
    </source>
</evidence>
<comment type="subcellular location">
    <subcellularLocation>
        <location evidence="2">Membrane</location>
        <topology evidence="2">Single-pass membrane protein</topology>
    </subcellularLocation>
</comment>
<dbReference type="PANTHER" id="PTHR47953:SF19">
    <property type="entry name" value="OS06G0641600 PROTEIN"/>
    <property type="match status" value="1"/>
</dbReference>
<evidence type="ECO:0000256" key="4">
    <source>
        <dbReference type="ARBA" id="ARBA00022617"/>
    </source>
</evidence>
<dbReference type="SUPFAM" id="SSF48264">
    <property type="entry name" value="Cytochrome P450"/>
    <property type="match status" value="1"/>
</dbReference>
<reference evidence="13 14" key="1">
    <citation type="journal article" date="2022" name="Nat. Plants">
        <title>Genomes of leafy and leafless Platanthera orchids illuminate the evolution of mycoheterotrophy.</title>
        <authorList>
            <person name="Li M.H."/>
            <person name="Liu K.W."/>
            <person name="Li Z."/>
            <person name="Lu H.C."/>
            <person name="Ye Q.L."/>
            <person name="Zhang D."/>
            <person name="Wang J.Y."/>
            <person name="Li Y.F."/>
            <person name="Zhong Z.M."/>
            <person name="Liu X."/>
            <person name="Yu X."/>
            <person name="Liu D.K."/>
            <person name="Tu X.D."/>
            <person name="Liu B."/>
            <person name="Hao Y."/>
            <person name="Liao X.Y."/>
            <person name="Jiang Y.T."/>
            <person name="Sun W.H."/>
            <person name="Chen J."/>
            <person name="Chen Y.Q."/>
            <person name="Ai Y."/>
            <person name="Zhai J.W."/>
            <person name="Wu S.S."/>
            <person name="Zhou Z."/>
            <person name="Hsiao Y.Y."/>
            <person name="Wu W.L."/>
            <person name="Chen Y.Y."/>
            <person name="Lin Y.F."/>
            <person name="Hsu J.L."/>
            <person name="Li C.Y."/>
            <person name="Wang Z.W."/>
            <person name="Zhao X."/>
            <person name="Zhong W.Y."/>
            <person name="Ma X.K."/>
            <person name="Ma L."/>
            <person name="Huang J."/>
            <person name="Chen G.Z."/>
            <person name="Huang M.Z."/>
            <person name="Huang L."/>
            <person name="Peng D.H."/>
            <person name="Luo Y.B."/>
            <person name="Zou S.Q."/>
            <person name="Chen S.P."/>
            <person name="Lan S."/>
            <person name="Tsai W.C."/>
            <person name="Van de Peer Y."/>
            <person name="Liu Z.J."/>
        </authorList>
    </citation>
    <scope>NUCLEOTIDE SEQUENCE [LARGE SCALE GENOMIC DNA]</scope>
    <source>
        <strain evidence="13">Lor288</strain>
    </source>
</reference>
<evidence type="ECO:0000256" key="9">
    <source>
        <dbReference type="ARBA" id="ARBA00023004"/>
    </source>
</evidence>
<dbReference type="InterPro" id="IPR017972">
    <property type="entry name" value="Cyt_P450_CS"/>
</dbReference>
<keyword evidence="11" id="KW-0472">Membrane</keyword>
<dbReference type="InterPro" id="IPR001128">
    <property type="entry name" value="Cyt_P450"/>
</dbReference>
<evidence type="ECO:0000256" key="5">
    <source>
        <dbReference type="ARBA" id="ARBA00022692"/>
    </source>
</evidence>
<accession>A0ABR2MYH8</accession>
<comment type="cofactor">
    <cofactor evidence="1">
        <name>heme</name>
        <dbReference type="ChEBI" id="CHEBI:30413"/>
    </cofactor>
</comment>
<dbReference type="PRINTS" id="PR00385">
    <property type="entry name" value="P450"/>
</dbReference>
<evidence type="ECO:0000256" key="10">
    <source>
        <dbReference type="ARBA" id="ARBA00023033"/>
    </source>
</evidence>
<dbReference type="PANTHER" id="PTHR47953">
    <property type="entry name" value="OS08G0105600 PROTEIN"/>
    <property type="match status" value="1"/>
</dbReference>
<dbReference type="Pfam" id="PF00067">
    <property type="entry name" value="p450"/>
    <property type="match status" value="1"/>
</dbReference>
<dbReference type="InterPro" id="IPR002401">
    <property type="entry name" value="Cyt_P450_E_grp-I"/>
</dbReference>
<keyword evidence="9 12" id="KW-0408">Iron</keyword>
<dbReference type="InterPro" id="IPR036396">
    <property type="entry name" value="Cyt_P450_sf"/>
</dbReference>
<keyword evidence="4 12" id="KW-0349">Heme</keyword>
<keyword evidence="7" id="KW-1133">Transmembrane helix</keyword>
<evidence type="ECO:0000256" key="12">
    <source>
        <dbReference type="RuleBase" id="RU000461"/>
    </source>
</evidence>
<dbReference type="PRINTS" id="PR00463">
    <property type="entry name" value="EP450I"/>
</dbReference>
<keyword evidence="14" id="KW-1185">Reference proteome</keyword>
<gene>
    <name evidence="13" type="primary">CYP71D20</name>
    <name evidence="13" type="ORF">KSP40_PGU008479</name>
</gene>
<name>A0ABR2MYH8_9ASPA</name>
<comment type="similarity">
    <text evidence="3 12">Belongs to the cytochrome P450 family.</text>
</comment>
<dbReference type="Gene3D" id="1.10.630.10">
    <property type="entry name" value="Cytochrome P450"/>
    <property type="match status" value="1"/>
</dbReference>